<name>A0A6P6UJU7_COFAR</name>
<dbReference type="InterPro" id="IPR017853">
    <property type="entry name" value="GH"/>
</dbReference>
<gene>
    <name evidence="11" type="primary">LOC113712052</name>
</gene>
<reference evidence="10" key="1">
    <citation type="journal article" date="2025" name="Foods">
        <title>Unveiling the Microbial Signatures of Arabica Coffee Cherries: Insights into Ripeness Specific Diversity, Functional Traits, and Implications for Quality and Safety.</title>
        <authorList>
            <consortium name="RefSeq"/>
            <person name="Tenea G.N."/>
            <person name="Cifuentes V."/>
            <person name="Reyes P."/>
            <person name="Cevallos-Vallejos M."/>
        </authorList>
    </citation>
    <scope>NUCLEOTIDE SEQUENCE [LARGE SCALE GENOMIC DNA]</scope>
</reference>
<evidence type="ECO:0000256" key="3">
    <source>
        <dbReference type="ARBA" id="ARBA00005641"/>
    </source>
</evidence>
<dbReference type="InterPro" id="IPR045053">
    <property type="entry name" value="MAN-like"/>
</dbReference>
<reference evidence="11" key="2">
    <citation type="submission" date="2025-08" db="UniProtKB">
        <authorList>
            <consortium name="RefSeq"/>
        </authorList>
    </citation>
    <scope>IDENTIFICATION</scope>
    <source>
        <tissue evidence="11">Leaves</tissue>
    </source>
</reference>
<dbReference type="GO" id="GO:0005576">
    <property type="term" value="C:extracellular region"/>
    <property type="evidence" value="ECO:0007669"/>
    <property type="project" value="UniProtKB-SubCell"/>
</dbReference>
<evidence type="ECO:0000256" key="2">
    <source>
        <dbReference type="ARBA" id="ARBA00004613"/>
    </source>
</evidence>
<dbReference type="GeneID" id="113712052"/>
<proteinExistence type="inferred from homology"/>
<feature type="signal peptide" evidence="8">
    <location>
        <begin position="1"/>
        <end position="32"/>
    </location>
</feature>
<feature type="domain" description="Glycoside hydrolase family 5" evidence="9">
    <location>
        <begin position="41"/>
        <end position="374"/>
    </location>
</feature>
<evidence type="ECO:0000256" key="5">
    <source>
        <dbReference type="ARBA" id="ARBA00022525"/>
    </source>
</evidence>
<evidence type="ECO:0000256" key="7">
    <source>
        <dbReference type="ARBA" id="ARBA00023295"/>
    </source>
</evidence>
<feature type="chain" id="PRO_5028200412" description="mannan endo-1,4-beta-mannosidase" evidence="8">
    <location>
        <begin position="33"/>
        <end position="461"/>
    </location>
</feature>
<evidence type="ECO:0000259" key="9">
    <source>
        <dbReference type="Pfam" id="PF26410"/>
    </source>
</evidence>
<dbReference type="InterPro" id="IPR001547">
    <property type="entry name" value="Glyco_hydro_5"/>
</dbReference>
<dbReference type="FunFam" id="3.20.20.80:FF:000012">
    <property type="entry name" value="Mannan endo-1,4-beta-mannosidase 6"/>
    <property type="match status" value="1"/>
</dbReference>
<dbReference type="GO" id="GO:0000272">
    <property type="term" value="P:polysaccharide catabolic process"/>
    <property type="evidence" value="ECO:0007669"/>
    <property type="project" value="InterPro"/>
</dbReference>
<protein>
    <recommendedName>
        <fullName evidence="4">mannan endo-1,4-beta-mannosidase</fullName>
        <ecNumber evidence="4">3.2.1.78</ecNumber>
    </recommendedName>
</protein>
<dbReference type="Pfam" id="PF26410">
    <property type="entry name" value="GH5_mannosidase"/>
    <property type="match status" value="1"/>
</dbReference>
<evidence type="ECO:0000313" key="11">
    <source>
        <dbReference type="RefSeq" id="XP_027091130.1"/>
    </source>
</evidence>
<comment type="subcellular location">
    <subcellularLocation>
        <location evidence="2">Secreted</location>
    </subcellularLocation>
</comment>
<evidence type="ECO:0000256" key="4">
    <source>
        <dbReference type="ARBA" id="ARBA00012706"/>
    </source>
</evidence>
<dbReference type="EC" id="3.2.1.78" evidence="4"/>
<evidence type="ECO:0000313" key="10">
    <source>
        <dbReference type="Proteomes" id="UP001652660"/>
    </source>
</evidence>
<keyword evidence="5" id="KW-0964">Secreted</keyword>
<comment type="catalytic activity">
    <reaction evidence="1">
        <text>Random hydrolysis of (1-&gt;4)-beta-D-mannosidic linkages in mannans, galactomannans and glucomannans.</text>
        <dbReference type="EC" id="3.2.1.78"/>
    </reaction>
</comment>
<dbReference type="RefSeq" id="XP_027091130.1">
    <property type="nucleotide sequence ID" value="XM_027235329.2"/>
</dbReference>
<dbReference type="GO" id="GO:0016985">
    <property type="term" value="F:mannan endo-1,4-beta-mannosidase activity"/>
    <property type="evidence" value="ECO:0007669"/>
    <property type="project" value="UniProtKB-EC"/>
</dbReference>
<organism evidence="10 11">
    <name type="scientific">Coffea arabica</name>
    <name type="common">Arabian coffee</name>
    <dbReference type="NCBI Taxonomy" id="13443"/>
    <lineage>
        <taxon>Eukaryota</taxon>
        <taxon>Viridiplantae</taxon>
        <taxon>Streptophyta</taxon>
        <taxon>Embryophyta</taxon>
        <taxon>Tracheophyta</taxon>
        <taxon>Spermatophyta</taxon>
        <taxon>Magnoliopsida</taxon>
        <taxon>eudicotyledons</taxon>
        <taxon>Gunneridae</taxon>
        <taxon>Pentapetalae</taxon>
        <taxon>asterids</taxon>
        <taxon>lamiids</taxon>
        <taxon>Gentianales</taxon>
        <taxon>Rubiaceae</taxon>
        <taxon>Ixoroideae</taxon>
        <taxon>Gardenieae complex</taxon>
        <taxon>Bertiereae - Coffeeae clade</taxon>
        <taxon>Coffeeae</taxon>
        <taxon>Coffea</taxon>
    </lineage>
</organism>
<dbReference type="Gene3D" id="3.20.20.80">
    <property type="entry name" value="Glycosidases"/>
    <property type="match status" value="1"/>
</dbReference>
<dbReference type="Proteomes" id="UP001652660">
    <property type="component" value="Chromosome 10e"/>
</dbReference>
<dbReference type="PROSITE" id="PS51257">
    <property type="entry name" value="PROKAR_LIPOPROTEIN"/>
    <property type="match status" value="1"/>
</dbReference>
<dbReference type="OrthoDB" id="406631at2759"/>
<dbReference type="SUPFAM" id="SSF51445">
    <property type="entry name" value="(Trans)glycosidases"/>
    <property type="match status" value="1"/>
</dbReference>
<dbReference type="PANTHER" id="PTHR31451">
    <property type="match status" value="1"/>
</dbReference>
<evidence type="ECO:0000256" key="8">
    <source>
        <dbReference type="SAM" id="SignalP"/>
    </source>
</evidence>
<keyword evidence="8" id="KW-0732">Signal</keyword>
<dbReference type="PANTHER" id="PTHR31451:SF59">
    <property type="entry name" value="MANNAN ENDO-1,4-BETA-MANNOSIDASE"/>
    <property type="match status" value="1"/>
</dbReference>
<keyword evidence="10" id="KW-1185">Reference proteome</keyword>
<dbReference type="AlphaFoldDB" id="A0A6P6UJU7"/>
<keyword evidence="7" id="KW-0326">Glycosidase</keyword>
<evidence type="ECO:0000256" key="6">
    <source>
        <dbReference type="ARBA" id="ARBA00022801"/>
    </source>
</evidence>
<keyword evidence="6" id="KW-0378">Hydrolase</keyword>
<accession>A0A6P6UJU7</accession>
<comment type="similarity">
    <text evidence="3">Belongs to the glycosyl hydrolase 5 (cellulase A) family.</text>
</comment>
<sequence length="461" mass="51759">MASCSRRISHLFGLAVALVALLLLVLACEASGSTVARNGAGFVRTQGARFVLNGSPFLFNGFNSYWLMHVAADPSERHKVSEVLRDASAAGLSVCRTWAFGDGGDRALQISPGIYDERVFQALDFAISEAKKHGIRLILSFVNNYNDFGGRRQYAQWARNAGAHVNGDDDFYTNPTIIGYYKDHIRRVVTRFNTITRISYRDDPTIMAWELMNEPRCQADYSGRTVNEWTREMASFVKSLDRKHLLEIGMEGFYGDTKPEKKQFNPGYQVGTDFISSNLLRDVDFATIHAYPDQWLSGKDDKAQLVFMQRWMSSHWEDSRTILKKPLVIAEFGKSSRDPGYSLRARDDYMSNVYRITYGYARSGGTMSGSLIWQLMAQGMDSYDDGYAVVLGRNPSTTAIMSRQAHAMSALSHLVAGADDAHGHGHGQEAHPRLMNHRHPSRRALLHHAKQHGHHRSSSLL</sequence>
<evidence type="ECO:0000256" key="1">
    <source>
        <dbReference type="ARBA" id="ARBA00001678"/>
    </source>
</evidence>